<evidence type="ECO:0000259" key="10">
    <source>
        <dbReference type="Pfam" id="PF18913"/>
    </source>
</evidence>
<dbReference type="Pfam" id="PF00316">
    <property type="entry name" value="FBPase"/>
    <property type="match status" value="1"/>
</dbReference>
<dbReference type="KEGG" id="bcai:K788_0007388"/>
<dbReference type="Gene3D" id="3.30.540.10">
    <property type="entry name" value="Fructose-1,6-Bisphosphatase, subunit A, domain 1"/>
    <property type="match status" value="1"/>
</dbReference>
<dbReference type="AlphaFoldDB" id="A0A0P0RLV6"/>
<dbReference type="GO" id="GO:0005986">
    <property type="term" value="P:sucrose biosynthetic process"/>
    <property type="evidence" value="ECO:0007669"/>
    <property type="project" value="TreeGrafter"/>
</dbReference>
<comment type="subunit">
    <text evidence="7">Homotetramer.</text>
</comment>
<evidence type="ECO:0000256" key="5">
    <source>
        <dbReference type="ARBA" id="ARBA00023277"/>
    </source>
</evidence>
<dbReference type="SUPFAM" id="SSF56655">
    <property type="entry name" value="Carbohydrate phosphatase"/>
    <property type="match status" value="1"/>
</dbReference>
<dbReference type="PIRSF" id="PIRSF000904">
    <property type="entry name" value="FBPtase_SBPase"/>
    <property type="match status" value="1"/>
</dbReference>
<keyword evidence="5 7" id="KW-0119">Carbohydrate metabolism</keyword>
<dbReference type="PRINTS" id="PR00115">
    <property type="entry name" value="F16BPHPHTASE"/>
</dbReference>
<dbReference type="Gene3D" id="3.40.190.80">
    <property type="match status" value="1"/>
</dbReference>
<evidence type="ECO:0000256" key="4">
    <source>
        <dbReference type="ARBA" id="ARBA00022801"/>
    </source>
</evidence>
<dbReference type="InterPro" id="IPR044015">
    <property type="entry name" value="FBPase_C_dom"/>
</dbReference>
<dbReference type="RefSeq" id="WP_035995269.1">
    <property type="nucleotide sequence ID" value="NZ_CP012748.1"/>
</dbReference>
<feature type="domain" description="Fructose-1-6-bisphosphatase class I N-terminal" evidence="9">
    <location>
        <begin position="26"/>
        <end position="203"/>
    </location>
</feature>
<dbReference type="GO" id="GO:0042132">
    <property type="term" value="F:fructose 1,6-bisphosphate 1-phosphatase activity"/>
    <property type="evidence" value="ECO:0007669"/>
    <property type="project" value="UniProtKB-UniRule"/>
</dbReference>
<feature type="domain" description="Fructose-1-6-bisphosphatase class 1 C-terminal" evidence="10">
    <location>
        <begin position="207"/>
        <end position="340"/>
    </location>
</feature>
<name>A0A0P0RLV6_9BURK</name>
<evidence type="ECO:0000256" key="1">
    <source>
        <dbReference type="ARBA" id="ARBA00001273"/>
    </source>
</evidence>
<organism evidence="11 12">
    <name type="scientific">Paraburkholderia caribensis MBA4</name>
    <dbReference type="NCBI Taxonomy" id="1323664"/>
    <lineage>
        <taxon>Bacteria</taxon>
        <taxon>Pseudomonadati</taxon>
        <taxon>Pseudomonadota</taxon>
        <taxon>Betaproteobacteria</taxon>
        <taxon>Burkholderiales</taxon>
        <taxon>Burkholderiaceae</taxon>
        <taxon>Paraburkholderia</taxon>
    </lineage>
</organism>
<dbReference type="CDD" id="cd00354">
    <property type="entry name" value="FBPase"/>
    <property type="match status" value="1"/>
</dbReference>
<evidence type="ECO:0000256" key="2">
    <source>
        <dbReference type="ARBA" id="ARBA00010941"/>
    </source>
</evidence>
<reference evidence="11 12" key="1">
    <citation type="journal article" date="2014" name="Genome Announc.">
        <title>Draft Genome Sequence of the Haloacid-Degrading Burkholderia caribensis Strain MBA4.</title>
        <authorList>
            <person name="Pan Y."/>
            <person name="Kong K.F."/>
            <person name="Tsang J.S."/>
        </authorList>
    </citation>
    <scope>NUCLEOTIDE SEQUENCE [LARGE SCALE GENOMIC DNA]</scope>
    <source>
        <strain evidence="11 12">MBA4</strain>
        <plasmid evidence="12">Plasmid</plasmid>
    </source>
</reference>
<keyword evidence="4 7" id="KW-0378">Hydrolase</keyword>
<dbReference type="Pfam" id="PF18913">
    <property type="entry name" value="FBPase_C"/>
    <property type="match status" value="1"/>
</dbReference>
<accession>A0A0P0RLV6</accession>
<keyword evidence="3 7" id="KW-0963">Cytoplasm</keyword>
<dbReference type="GO" id="GO:0006094">
    <property type="term" value="P:gluconeogenesis"/>
    <property type="evidence" value="ECO:0007669"/>
    <property type="project" value="UniProtKB-UniRule"/>
</dbReference>
<evidence type="ECO:0000259" key="9">
    <source>
        <dbReference type="Pfam" id="PF00316"/>
    </source>
</evidence>
<comment type="pathway">
    <text evidence="6">Carbohydrate biosynthesis.</text>
</comment>
<dbReference type="EC" id="3.1.3.11" evidence="7"/>
<comment type="catalytic activity">
    <reaction evidence="1 7">
        <text>beta-D-fructose 1,6-bisphosphate + H2O = beta-D-fructose 6-phosphate + phosphate</text>
        <dbReference type="Rhea" id="RHEA:11064"/>
        <dbReference type="ChEBI" id="CHEBI:15377"/>
        <dbReference type="ChEBI" id="CHEBI:32966"/>
        <dbReference type="ChEBI" id="CHEBI:43474"/>
        <dbReference type="ChEBI" id="CHEBI:57634"/>
        <dbReference type="EC" id="3.1.3.11"/>
    </reaction>
</comment>
<dbReference type="PANTHER" id="PTHR11556">
    <property type="entry name" value="FRUCTOSE-1,6-BISPHOSPHATASE-RELATED"/>
    <property type="match status" value="1"/>
</dbReference>
<dbReference type="GO" id="GO:0030388">
    <property type="term" value="P:fructose 1,6-bisphosphate metabolic process"/>
    <property type="evidence" value="ECO:0007669"/>
    <property type="project" value="TreeGrafter"/>
</dbReference>
<proteinExistence type="inferred from homology"/>
<sequence length="369" mass="40288">MRHANITLTRFLAGDADHLMSTRPSTALQAVLHDVAASVKTIGAALARGTLGESAQADSVAGGAVLAYSTRRRKLAEAAVRNGRTAPLDSAAMPEYQLAFDPLNCPWNADINGTAGSIFSVMRVQSQGSDVNGGDARAQAYGELDCESYGEAYGAPFLQPGREQAAAGYTIYGPATMLVITLGEGTHGFTLDGQTDEFMLTHPSIRIPEETGEIAVDASNERFWEPPVRRYVHECREGRAGCRERDFSLRWSDALVPEVHRILMRGGLFLMPRDFRTRSAMRGRLSAVYDASPLGFLVEQAGGMATTGRERVLDGAPRTFHERMPLILGSSNEVVRIGRYHREHDLGIDMPFTSPLFRERSLFLPETSV</sequence>
<dbReference type="GO" id="GO:0005829">
    <property type="term" value="C:cytosol"/>
    <property type="evidence" value="ECO:0007669"/>
    <property type="project" value="TreeGrafter"/>
</dbReference>
<comment type="caution">
    <text evidence="7">Lacks conserved residue(s) required for the propagation of feature annotation.</text>
</comment>
<geneLocation type="plasmid" evidence="12"/>
<dbReference type="HAMAP" id="MF_01855">
    <property type="entry name" value="FBPase_class1"/>
    <property type="match status" value="1"/>
</dbReference>
<dbReference type="GO" id="GO:0006002">
    <property type="term" value="P:fructose 6-phosphate metabolic process"/>
    <property type="evidence" value="ECO:0007669"/>
    <property type="project" value="TreeGrafter"/>
</dbReference>
<dbReference type="PANTHER" id="PTHR11556:SF35">
    <property type="entry name" value="SEDOHEPTULOSE-1,7-BISPHOSPHATASE, CHLOROPLASTIC"/>
    <property type="match status" value="1"/>
</dbReference>
<dbReference type="Proteomes" id="UP000019146">
    <property type="component" value="Plasmid unnamed"/>
</dbReference>
<evidence type="ECO:0000256" key="8">
    <source>
        <dbReference type="RuleBase" id="RU000508"/>
    </source>
</evidence>
<dbReference type="InterPro" id="IPR000146">
    <property type="entry name" value="FBPase_class-1"/>
</dbReference>
<evidence type="ECO:0000256" key="6">
    <source>
        <dbReference type="ARBA" id="ARBA00024331"/>
    </source>
</evidence>
<dbReference type="InterPro" id="IPR033391">
    <property type="entry name" value="FBPase_N"/>
</dbReference>
<protein>
    <recommendedName>
        <fullName evidence="7">Fructose-1,6-bisphosphatase class 1</fullName>
        <shortName evidence="7">FBPase class 1</shortName>
        <ecNumber evidence="7">3.1.3.11</ecNumber>
    </recommendedName>
    <alternativeName>
        <fullName evidence="7">D-fructose-1,6-bisphosphate 1-phosphohydrolase class 1</fullName>
    </alternativeName>
</protein>
<evidence type="ECO:0000313" key="12">
    <source>
        <dbReference type="Proteomes" id="UP000019146"/>
    </source>
</evidence>
<gene>
    <name evidence="7" type="primary">fbp</name>
    <name evidence="11" type="ORF">K788_0007388</name>
</gene>
<evidence type="ECO:0000256" key="3">
    <source>
        <dbReference type="ARBA" id="ARBA00022490"/>
    </source>
</evidence>
<dbReference type="InterPro" id="IPR028343">
    <property type="entry name" value="FBPtase"/>
</dbReference>
<evidence type="ECO:0000313" key="11">
    <source>
        <dbReference type="EMBL" id="ALL69865.1"/>
    </source>
</evidence>
<comment type="subcellular location">
    <subcellularLocation>
        <location evidence="7">Cytoplasm</location>
    </subcellularLocation>
</comment>
<dbReference type="EMBL" id="CP012748">
    <property type="protein sequence ID" value="ALL69865.1"/>
    <property type="molecule type" value="Genomic_DNA"/>
</dbReference>
<comment type="similarity">
    <text evidence="2 7 8">Belongs to the FBPase class 1 family.</text>
</comment>
<keyword evidence="11" id="KW-0614">Plasmid</keyword>
<dbReference type="GO" id="GO:0006000">
    <property type="term" value="P:fructose metabolic process"/>
    <property type="evidence" value="ECO:0007669"/>
    <property type="project" value="TreeGrafter"/>
</dbReference>
<evidence type="ECO:0000256" key="7">
    <source>
        <dbReference type="HAMAP-Rule" id="MF_01855"/>
    </source>
</evidence>
<dbReference type="GeneID" id="69973391"/>